<feature type="chain" id="PRO_5044799739" evidence="2">
    <location>
        <begin position="28"/>
        <end position="196"/>
    </location>
</feature>
<feature type="transmembrane region" description="Helical" evidence="1">
    <location>
        <begin position="83"/>
        <end position="105"/>
    </location>
</feature>
<proteinExistence type="predicted"/>
<keyword evidence="4" id="KW-1185">Reference proteome</keyword>
<evidence type="ECO:0000313" key="4">
    <source>
        <dbReference type="Proteomes" id="UP001630127"/>
    </source>
</evidence>
<comment type="caution">
    <text evidence="3">The sequence shown here is derived from an EMBL/GenBank/DDBJ whole genome shotgun (WGS) entry which is preliminary data.</text>
</comment>
<organism evidence="3 4">
    <name type="scientific">Cinchona calisaya</name>
    <dbReference type="NCBI Taxonomy" id="153742"/>
    <lineage>
        <taxon>Eukaryota</taxon>
        <taxon>Viridiplantae</taxon>
        <taxon>Streptophyta</taxon>
        <taxon>Embryophyta</taxon>
        <taxon>Tracheophyta</taxon>
        <taxon>Spermatophyta</taxon>
        <taxon>Magnoliopsida</taxon>
        <taxon>eudicotyledons</taxon>
        <taxon>Gunneridae</taxon>
        <taxon>Pentapetalae</taxon>
        <taxon>asterids</taxon>
        <taxon>lamiids</taxon>
        <taxon>Gentianales</taxon>
        <taxon>Rubiaceae</taxon>
        <taxon>Cinchonoideae</taxon>
        <taxon>Cinchoneae</taxon>
        <taxon>Cinchona</taxon>
    </lineage>
</organism>
<sequence length="196" mass="22313">MASLKKRLVVAMIITVLLVHYINFVKSESGGAMGGDSFSTSDDDSSFDIYNYEKRCKCFVGGSSTNSSKEHQDCIKGQKSKDLFSFIALILLLLCFFLICLIWDIKTSNNMERKIVLMLRIDEIKSIEEMRQNFTEISNTERAKFDVESLVNINDVVCKHQVLIPKPNQNDADGFIVLDKSFHGQRFCYDVLVMIV</sequence>
<gene>
    <name evidence="3" type="ORF">ACH5RR_033256</name>
</gene>
<keyword evidence="1" id="KW-0472">Membrane</keyword>
<dbReference type="AlphaFoldDB" id="A0ABD2YMN7"/>
<name>A0ABD2YMN7_9GENT</name>
<dbReference type="EMBL" id="JBJUIK010000013">
    <property type="protein sequence ID" value="KAL3507874.1"/>
    <property type="molecule type" value="Genomic_DNA"/>
</dbReference>
<dbReference type="Proteomes" id="UP001630127">
    <property type="component" value="Unassembled WGS sequence"/>
</dbReference>
<protein>
    <submittedName>
        <fullName evidence="3">Uncharacterized protein</fullName>
    </submittedName>
</protein>
<accession>A0ABD2YMN7</accession>
<reference evidence="3 4" key="1">
    <citation type="submission" date="2024-11" db="EMBL/GenBank/DDBJ databases">
        <title>A near-complete genome assembly of Cinchona calisaya.</title>
        <authorList>
            <person name="Lian D.C."/>
            <person name="Zhao X.W."/>
            <person name="Wei L."/>
        </authorList>
    </citation>
    <scope>NUCLEOTIDE SEQUENCE [LARGE SCALE GENOMIC DNA]</scope>
    <source>
        <tissue evidence="3">Nenye</tissue>
    </source>
</reference>
<keyword evidence="2" id="KW-0732">Signal</keyword>
<feature type="signal peptide" evidence="2">
    <location>
        <begin position="1"/>
        <end position="27"/>
    </location>
</feature>
<keyword evidence="1" id="KW-0812">Transmembrane</keyword>
<evidence type="ECO:0000256" key="2">
    <source>
        <dbReference type="SAM" id="SignalP"/>
    </source>
</evidence>
<evidence type="ECO:0000313" key="3">
    <source>
        <dbReference type="EMBL" id="KAL3507874.1"/>
    </source>
</evidence>
<evidence type="ECO:0000256" key="1">
    <source>
        <dbReference type="SAM" id="Phobius"/>
    </source>
</evidence>
<keyword evidence="1" id="KW-1133">Transmembrane helix</keyword>